<accession>A0ABP0ZAC3</accession>
<organism evidence="2 3">
    <name type="scientific">Citrullus colocynthis</name>
    <name type="common">colocynth</name>
    <dbReference type="NCBI Taxonomy" id="252529"/>
    <lineage>
        <taxon>Eukaryota</taxon>
        <taxon>Viridiplantae</taxon>
        <taxon>Streptophyta</taxon>
        <taxon>Embryophyta</taxon>
        <taxon>Tracheophyta</taxon>
        <taxon>Spermatophyta</taxon>
        <taxon>Magnoliopsida</taxon>
        <taxon>eudicotyledons</taxon>
        <taxon>Gunneridae</taxon>
        <taxon>Pentapetalae</taxon>
        <taxon>rosids</taxon>
        <taxon>fabids</taxon>
        <taxon>Cucurbitales</taxon>
        <taxon>Cucurbitaceae</taxon>
        <taxon>Benincaseae</taxon>
        <taxon>Citrullus</taxon>
    </lineage>
</organism>
<reference evidence="2 3" key="1">
    <citation type="submission" date="2024-03" db="EMBL/GenBank/DDBJ databases">
        <authorList>
            <person name="Gkanogiannis A."/>
            <person name="Becerra Lopez-Lavalle L."/>
        </authorList>
    </citation>
    <scope>NUCLEOTIDE SEQUENCE [LARGE SCALE GENOMIC DNA]</scope>
</reference>
<dbReference type="Pfam" id="PF08212">
    <property type="entry name" value="Lipocalin_2"/>
    <property type="match status" value="1"/>
</dbReference>
<feature type="domain" description="Lipocalin/cytosolic fatty-acid binding" evidence="1">
    <location>
        <begin position="10"/>
        <end position="131"/>
    </location>
</feature>
<dbReference type="PANTHER" id="PTHR10612:SF54">
    <property type="entry name" value="TEMPERATURE-INDUCED LIPOCALIN"/>
    <property type="match status" value="1"/>
</dbReference>
<evidence type="ECO:0000313" key="3">
    <source>
        <dbReference type="Proteomes" id="UP001642487"/>
    </source>
</evidence>
<sequence length="156" mass="18196">MGNKEMEVVKELDLKKATYTLNEDETVKVVNETWSDGKKSSIEGVAYKAEPSSQEAKFKVKFYVPPFLPIIPVIGNYWVLYIDQDYHYVLVGEPSMRYLGAPHVDEEIYKELVEKAKEKNYNVSKPHKTPQNDDLLEDDSPKDIKDIWWIKSILRR</sequence>
<dbReference type="EMBL" id="OZ021743">
    <property type="protein sequence ID" value="CAK9329717.1"/>
    <property type="molecule type" value="Genomic_DNA"/>
</dbReference>
<dbReference type="InterPro" id="IPR012674">
    <property type="entry name" value="Calycin"/>
</dbReference>
<proteinExistence type="predicted"/>
<dbReference type="CDD" id="cd19438">
    <property type="entry name" value="lipocalin_Blc-like"/>
    <property type="match status" value="1"/>
</dbReference>
<gene>
    <name evidence="2" type="ORF">CITCOLO1_LOCUS22195</name>
</gene>
<name>A0ABP0ZAC3_9ROSI</name>
<keyword evidence="3" id="KW-1185">Reference proteome</keyword>
<dbReference type="Proteomes" id="UP001642487">
    <property type="component" value="Chromosome 9"/>
</dbReference>
<evidence type="ECO:0000259" key="1">
    <source>
        <dbReference type="Pfam" id="PF08212"/>
    </source>
</evidence>
<protein>
    <recommendedName>
        <fullName evidence="1">Lipocalin/cytosolic fatty-acid binding domain-containing protein</fullName>
    </recommendedName>
</protein>
<evidence type="ECO:0000313" key="2">
    <source>
        <dbReference type="EMBL" id="CAK9329717.1"/>
    </source>
</evidence>
<dbReference type="PANTHER" id="PTHR10612">
    <property type="entry name" value="APOLIPOPROTEIN D"/>
    <property type="match status" value="1"/>
</dbReference>
<dbReference type="InterPro" id="IPR047202">
    <property type="entry name" value="Lipocalin_Blc-like_dom"/>
</dbReference>
<dbReference type="Gene3D" id="2.40.128.20">
    <property type="match status" value="1"/>
</dbReference>
<dbReference type="SUPFAM" id="SSF50814">
    <property type="entry name" value="Lipocalins"/>
    <property type="match status" value="1"/>
</dbReference>
<dbReference type="InterPro" id="IPR000566">
    <property type="entry name" value="Lipocln_cytosolic_FA-bd_dom"/>
</dbReference>